<feature type="binding site" evidence="15">
    <location>
        <position position="545"/>
    </location>
    <ligand>
        <name>Ca(2+)</name>
        <dbReference type="ChEBI" id="CHEBI:29108"/>
    </ligand>
</feature>
<dbReference type="InterPro" id="IPR030400">
    <property type="entry name" value="Sedolisin_dom"/>
</dbReference>
<keyword evidence="12" id="KW-0843">Virulence</keyword>
<organism evidence="18 19">
    <name type="scientific">Talaromyces pinophilus</name>
    <name type="common">Penicillium pinophilum</name>
    <dbReference type="NCBI Taxonomy" id="128442"/>
    <lineage>
        <taxon>Eukaryota</taxon>
        <taxon>Fungi</taxon>
        <taxon>Dikarya</taxon>
        <taxon>Ascomycota</taxon>
        <taxon>Pezizomycotina</taxon>
        <taxon>Eurotiomycetes</taxon>
        <taxon>Eurotiomycetidae</taxon>
        <taxon>Eurotiales</taxon>
        <taxon>Trichocomaceae</taxon>
        <taxon>Talaromyces</taxon>
        <taxon>Talaromyces sect. Talaromyces</taxon>
    </lineage>
</organism>
<dbReference type="Proteomes" id="UP000053095">
    <property type="component" value="Unassembled WGS sequence"/>
</dbReference>
<dbReference type="FunFam" id="3.40.50.200:FF:000015">
    <property type="entry name" value="Tripeptidyl peptidase A"/>
    <property type="match status" value="1"/>
</dbReference>
<dbReference type="Gene3D" id="3.40.50.200">
    <property type="entry name" value="Peptidase S8/S53 domain"/>
    <property type="match status" value="1"/>
</dbReference>
<keyword evidence="7 15" id="KW-0479">Metal-binding</keyword>
<comment type="cofactor">
    <cofactor evidence="15">
        <name>Ca(2+)</name>
        <dbReference type="ChEBI" id="CHEBI:29108"/>
    </cofactor>
    <text evidence="15">Binds 1 Ca(2+) ion per subunit.</text>
</comment>
<accession>A0A0B8N038</accession>
<feature type="binding site" evidence="15">
    <location>
        <position position="544"/>
    </location>
    <ligand>
        <name>Ca(2+)</name>
        <dbReference type="ChEBI" id="CHEBI:29108"/>
    </ligand>
</feature>
<dbReference type="InterPro" id="IPR036852">
    <property type="entry name" value="Peptidase_S8/S53_dom_sf"/>
</dbReference>
<evidence type="ECO:0000256" key="10">
    <source>
        <dbReference type="ARBA" id="ARBA00022825"/>
    </source>
</evidence>
<feature type="signal peptide" evidence="16">
    <location>
        <begin position="1"/>
        <end position="24"/>
    </location>
</feature>
<feature type="binding site" evidence="15">
    <location>
        <position position="581"/>
    </location>
    <ligand>
        <name>Ca(2+)</name>
        <dbReference type="ChEBI" id="CHEBI:29108"/>
    </ligand>
</feature>
<dbReference type="PROSITE" id="PS00138">
    <property type="entry name" value="SUBTILASE_SER"/>
    <property type="match status" value="1"/>
</dbReference>
<dbReference type="InterPro" id="IPR023828">
    <property type="entry name" value="Peptidase_S8_Ser-AS"/>
</dbReference>
<keyword evidence="13" id="KW-0865">Zymogen</keyword>
<evidence type="ECO:0000313" key="18">
    <source>
        <dbReference type="EMBL" id="GAM33324.1"/>
    </source>
</evidence>
<evidence type="ECO:0000259" key="17">
    <source>
        <dbReference type="PROSITE" id="PS51695"/>
    </source>
</evidence>
<dbReference type="PANTHER" id="PTHR14218:SF15">
    <property type="entry name" value="TRIPEPTIDYL-PEPTIDASE 1"/>
    <property type="match status" value="1"/>
</dbReference>
<keyword evidence="19" id="KW-1185">Reference proteome</keyword>
<dbReference type="GO" id="GO:0008240">
    <property type="term" value="F:tripeptidyl-peptidase activity"/>
    <property type="evidence" value="ECO:0007669"/>
    <property type="project" value="UniProtKB-EC"/>
</dbReference>
<keyword evidence="11 15" id="KW-0106">Calcium</keyword>
<feature type="domain" description="Peptidase S53" evidence="17">
    <location>
        <begin position="212"/>
        <end position="601"/>
    </location>
</feature>
<evidence type="ECO:0000256" key="16">
    <source>
        <dbReference type="SAM" id="SignalP"/>
    </source>
</evidence>
<evidence type="ECO:0000313" key="19">
    <source>
        <dbReference type="Proteomes" id="UP000053095"/>
    </source>
</evidence>
<evidence type="ECO:0000256" key="11">
    <source>
        <dbReference type="ARBA" id="ARBA00022837"/>
    </source>
</evidence>
<evidence type="ECO:0000256" key="4">
    <source>
        <dbReference type="ARBA" id="ARBA00012462"/>
    </source>
</evidence>
<sequence>MHFSFYGVASLSIATLCLVGSAVAGETFARLDVAPEGWTSTEVPSEDQPINLQIALEQNNSHGFEQALLAMSTPGDPDYGKHFTSYDQMKEMLLPLTATVSAIREWLTSSGVTDFQEDADWVTIRTSVKTANSLLNANFTWYTHDQQSDRALRTLEYSVPDNITPYIRMVHPTTIFSQVHANKAAFRSMSSKFGASLAPAAGNTSADTCDSAIIPSCIQKLYHLQNYTADPARGSKVAFVSFTEQVARYDDLAVFESHLAPYAVGQNFTAVEFNGGKNDQHGNTTGEANLDLQYIVGLAAPLPVTEYIVGGRGELIPDLTEPDQDHNSNEPFLDFLLEILKVDQEDLPQVISISYGDDEQTIPTDYALTVCNLFAQLGSRGVSVLLAAGDSGVGSACQTNDAEKRNHFPPQFPSTCPWVTSVGGTNGSHPEKAVYFSSGGFSDLFPRPSYQDDAINAYFEILGDRQAEYFDRLGRGFPDVAAQSVSYVIVDEGSAVTTDGTSAAAPAFSAIIALLNDARLEAGLPVMGFLNPWLYGVGRLGLNDIVYGGSTGCDGKDRFGGPPNGSPVIPYASWNATQGWDPVTGLGTPDFAKLKELALGQVCVGQ</sequence>
<evidence type="ECO:0000256" key="14">
    <source>
        <dbReference type="ARBA" id="ARBA00023180"/>
    </source>
</evidence>
<dbReference type="Pfam" id="PF00082">
    <property type="entry name" value="Peptidase_S8"/>
    <property type="match status" value="1"/>
</dbReference>
<feature type="active site" description="Charge relay system" evidence="15">
    <location>
        <position position="291"/>
    </location>
</feature>
<evidence type="ECO:0000256" key="13">
    <source>
        <dbReference type="ARBA" id="ARBA00023145"/>
    </source>
</evidence>
<keyword evidence="14" id="KW-0325">Glycoprotein</keyword>
<feature type="active site" description="Charge relay system" evidence="15">
    <location>
        <position position="287"/>
    </location>
</feature>
<dbReference type="GO" id="GO:0005576">
    <property type="term" value="C:extracellular region"/>
    <property type="evidence" value="ECO:0007669"/>
    <property type="project" value="UniProtKB-SubCell"/>
</dbReference>
<dbReference type="EC" id="3.4.14.10" evidence="4"/>
<dbReference type="EMBL" id="DF933800">
    <property type="protein sequence ID" value="GAM33324.1"/>
    <property type="molecule type" value="Genomic_DNA"/>
</dbReference>
<dbReference type="CDD" id="cd04056">
    <property type="entry name" value="Peptidases_S53"/>
    <property type="match status" value="1"/>
</dbReference>
<evidence type="ECO:0000256" key="15">
    <source>
        <dbReference type="PROSITE-ProRule" id="PRU01032"/>
    </source>
</evidence>
<keyword evidence="10 15" id="KW-0720">Serine protease</keyword>
<evidence type="ECO:0000256" key="1">
    <source>
        <dbReference type="ARBA" id="ARBA00001910"/>
    </source>
</evidence>
<dbReference type="AlphaFoldDB" id="A0A0B8N038"/>
<feature type="binding site" evidence="15">
    <location>
        <position position="579"/>
    </location>
    <ligand>
        <name>Ca(2+)</name>
        <dbReference type="ChEBI" id="CHEBI:29108"/>
    </ligand>
</feature>
<dbReference type="SMART" id="SM00944">
    <property type="entry name" value="Pro-kuma_activ"/>
    <property type="match status" value="1"/>
</dbReference>
<keyword evidence="9 15" id="KW-0378">Hydrolase</keyword>
<dbReference type="SUPFAM" id="SSF54897">
    <property type="entry name" value="Protease propeptides/inhibitors"/>
    <property type="match status" value="1"/>
</dbReference>
<dbReference type="PANTHER" id="PTHR14218">
    <property type="entry name" value="PROTEASE S8 TRIPEPTIDYL PEPTIDASE I CLN2"/>
    <property type="match status" value="1"/>
</dbReference>
<feature type="chain" id="PRO_5002138593" description="tripeptidyl-peptidase II" evidence="16">
    <location>
        <begin position="25"/>
        <end position="606"/>
    </location>
</feature>
<evidence type="ECO:0000256" key="12">
    <source>
        <dbReference type="ARBA" id="ARBA00023026"/>
    </source>
</evidence>
<name>A0A0B8N038_TALPI</name>
<dbReference type="Pfam" id="PF09286">
    <property type="entry name" value="Pro-kuma_activ"/>
    <property type="match status" value="1"/>
</dbReference>
<dbReference type="GO" id="GO:0046872">
    <property type="term" value="F:metal ion binding"/>
    <property type="evidence" value="ECO:0007669"/>
    <property type="project" value="UniProtKB-UniRule"/>
</dbReference>
<keyword evidence="6 15" id="KW-0645">Protease</keyword>
<dbReference type="GO" id="GO:0004252">
    <property type="term" value="F:serine-type endopeptidase activity"/>
    <property type="evidence" value="ECO:0007669"/>
    <property type="project" value="UniProtKB-UniRule"/>
</dbReference>
<reference evidence="19" key="1">
    <citation type="journal article" date="2015" name="Genome Announc.">
        <title>Draft genome sequence of Talaromyces cellulolyticus strain Y-94, a source of lignocellulosic biomass-degrading enzymes.</title>
        <authorList>
            <person name="Fujii T."/>
            <person name="Koike H."/>
            <person name="Sawayama S."/>
            <person name="Yano S."/>
            <person name="Inoue H."/>
        </authorList>
    </citation>
    <scope>NUCLEOTIDE SEQUENCE [LARGE SCALE GENOMIC DNA]</scope>
    <source>
        <strain evidence="19">Y-94</strain>
    </source>
</reference>
<evidence type="ECO:0000256" key="7">
    <source>
        <dbReference type="ARBA" id="ARBA00022723"/>
    </source>
</evidence>
<dbReference type="PROSITE" id="PS51695">
    <property type="entry name" value="SEDOLISIN"/>
    <property type="match status" value="1"/>
</dbReference>
<evidence type="ECO:0000256" key="9">
    <source>
        <dbReference type="ARBA" id="ARBA00022801"/>
    </source>
</evidence>
<proteinExistence type="predicted"/>
<feature type="active site" description="Charge relay system" evidence="15">
    <location>
        <position position="502"/>
    </location>
</feature>
<evidence type="ECO:0000256" key="6">
    <source>
        <dbReference type="ARBA" id="ARBA00022670"/>
    </source>
</evidence>
<comment type="catalytic activity">
    <reaction evidence="1">
        <text>Release of an N-terminal tripeptide from a polypeptide.</text>
        <dbReference type="EC" id="3.4.14.10"/>
    </reaction>
</comment>
<protein>
    <recommendedName>
        <fullName evidence="4">tripeptidyl-peptidase II</fullName>
        <ecNumber evidence="4">3.4.14.10</ecNumber>
    </recommendedName>
</protein>
<dbReference type="SUPFAM" id="SSF52743">
    <property type="entry name" value="Subtilisin-like"/>
    <property type="match status" value="1"/>
</dbReference>
<dbReference type="InterPro" id="IPR015366">
    <property type="entry name" value="S53_propep"/>
</dbReference>
<dbReference type="CDD" id="cd11377">
    <property type="entry name" value="Pro-peptidase_S53"/>
    <property type="match status" value="1"/>
</dbReference>
<evidence type="ECO:0000256" key="3">
    <source>
        <dbReference type="ARBA" id="ARBA00004239"/>
    </source>
</evidence>
<dbReference type="InterPro" id="IPR050819">
    <property type="entry name" value="Tripeptidyl-peptidase_I"/>
</dbReference>
<keyword evidence="5" id="KW-0964">Secreted</keyword>
<evidence type="ECO:0000256" key="5">
    <source>
        <dbReference type="ARBA" id="ARBA00022525"/>
    </source>
</evidence>
<dbReference type="InterPro" id="IPR000209">
    <property type="entry name" value="Peptidase_S8/S53_dom"/>
</dbReference>
<evidence type="ECO:0000256" key="2">
    <source>
        <dbReference type="ARBA" id="ARBA00002451"/>
    </source>
</evidence>
<gene>
    <name evidence="18" type="ORF">TCE0_004r00143</name>
</gene>
<keyword evidence="8 16" id="KW-0732">Signal</keyword>
<evidence type="ECO:0000256" key="8">
    <source>
        <dbReference type="ARBA" id="ARBA00022729"/>
    </source>
</evidence>
<dbReference type="GO" id="GO:0006508">
    <property type="term" value="P:proteolysis"/>
    <property type="evidence" value="ECO:0007669"/>
    <property type="project" value="UniProtKB-KW"/>
</dbReference>
<comment type="function">
    <text evidence="2">Secreted tripeptidyl-peptidase which degrades proteins at acidic pHs and is involved in virulence.</text>
</comment>
<comment type="subcellular location">
    <subcellularLocation>
        <location evidence="3">Secreted</location>
        <location evidence="3">Extracellular space</location>
    </subcellularLocation>
</comment>